<accession>A0ACC1K8T0</accession>
<dbReference type="Proteomes" id="UP001140234">
    <property type="component" value="Unassembled WGS sequence"/>
</dbReference>
<organism evidence="1 2">
    <name type="scientific">Coemansia nantahalensis</name>
    <dbReference type="NCBI Taxonomy" id="2789366"/>
    <lineage>
        <taxon>Eukaryota</taxon>
        <taxon>Fungi</taxon>
        <taxon>Fungi incertae sedis</taxon>
        <taxon>Zoopagomycota</taxon>
        <taxon>Kickxellomycotina</taxon>
        <taxon>Kickxellomycetes</taxon>
        <taxon>Kickxellales</taxon>
        <taxon>Kickxellaceae</taxon>
        <taxon>Coemansia</taxon>
    </lineage>
</organism>
<reference evidence="1" key="1">
    <citation type="submission" date="2022-07" db="EMBL/GenBank/DDBJ databases">
        <title>Phylogenomic reconstructions and comparative analyses of Kickxellomycotina fungi.</title>
        <authorList>
            <person name="Reynolds N.K."/>
            <person name="Stajich J.E."/>
            <person name="Barry K."/>
            <person name="Grigoriev I.V."/>
            <person name="Crous P."/>
            <person name="Smith M.E."/>
        </authorList>
    </citation>
    <scope>NUCLEOTIDE SEQUENCE</scope>
    <source>
        <strain evidence="1">CBS 109366</strain>
    </source>
</reference>
<sequence>MAATLESCFSDVRGALAGNDLQRVAQAARAGLAAHPREAGLARIEVIALVKLERVEQALAAIAKARASRILRRDEMCYEEAYCHFLLGAYAQAKSALGMAAAGRATDLLLAQIAYKSDNFVECARLYETLIASTDCADPEHAELQINLAAARAAMAQATGKAQAGCDDAAAASKGGYELQFNVATGLLAAGQAQAAVDLLEAAGAHARDALKKDGWTDEDIHGETAPIEAQRAAALQALHRTSEAHAAYAGLLARTFIDGATRAVVRHNAAVLMAGASDAGSASIGGIKRALQVPGGKPGALGGRQLSLMTLNMATAQCVQREHAAARKSLRRLKSAYKEYVAVGAGKLSAAISLSEGDPRSALEEFSALARVQDPAEGVRATLSAAQTALALGERGRAVDVLCAWHGRASKAPLAAQADPVVFARYYFGVSQLIASLSSNPAVAIDAAKHLYVAVDSQQQQPSPVSAAVLATVGDCQVYVGDAARAQQLFAGAAKAASASGIDPRALPSLFMTAVLTTGGDRAQLTARLLQGYSQHKKVLGLAADAS</sequence>
<evidence type="ECO:0000313" key="2">
    <source>
        <dbReference type="Proteomes" id="UP001140234"/>
    </source>
</evidence>
<comment type="caution">
    <text evidence="1">The sequence shown here is derived from an EMBL/GenBank/DDBJ whole genome shotgun (WGS) entry which is preliminary data.</text>
</comment>
<gene>
    <name evidence="1" type="primary">SRP72</name>
    <name evidence="1" type="ORF">IWQ57_000118</name>
</gene>
<proteinExistence type="predicted"/>
<evidence type="ECO:0000313" key="1">
    <source>
        <dbReference type="EMBL" id="KAJ2775961.1"/>
    </source>
</evidence>
<keyword evidence="2" id="KW-1185">Reference proteome</keyword>
<protein>
    <submittedName>
        <fullName evidence="1">Signal recognition particle core component</fullName>
    </submittedName>
</protein>
<name>A0ACC1K8T0_9FUNG</name>
<dbReference type="EMBL" id="JANBUJ010000001">
    <property type="protein sequence ID" value="KAJ2775961.1"/>
    <property type="molecule type" value="Genomic_DNA"/>
</dbReference>